<proteinExistence type="predicted"/>
<reference evidence="2 3" key="1">
    <citation type="journal article" date="2017" name="BMC Genomics">
        <title>Comparative genomic and phylogenomic analyses of the Bifidobacteriaceae family.</title>
        <authorList>
            <person name="Lugli G.A."/>
            <person name="Milani C."/>
            <person name="Turroni F."/>
            <person name="Duranti S."/>
            <person name="Mancabelli L."/>
            <person name="Mangifesta M."/>
            <person name="Ferrario C."/>
            <person name="Modesto M."/>
            <person name="Mattarelli P."/>
            <person name="Jiri K."/>
            <person name="van Sinderen D."/>
            <person name="Ventura M."/>
        </authorList>
    </citation>
    <scope>NUCLEOTIDE SEQUENCE [LARGE SCALE GENOMIC DNA]</scope>
    <source>
        <strain evidence="2 3">DSM 100196</strain>
    </source>
</reference>
<feature type="transmembrane region" description="Helical" evidence="1">
    <location>
        <begin position="21"/>
        <end position="45"/>
    </location>
</feature>
<dbReference type="OrthoDB" id="9779233at2"/>
<dbReference type="InterPro" id="IPR010721">
    <property type="entry name" value="UstE-like"/>
</dbReference>
<organism evidence="2 3">
    <name type="scientific">Bifidobacterium myosotis</name>
    <dbReference type="NCBI Taxonomy" id="1630166"/>
    <lineage>
        <taxon>Bacteria</taxon>
        <taxon>Bacillati</taxon>
        <taxon>Actinomycetota</taxon>
        <taxon>Actinomycetes</taxon>
        <taxon>Bifidobacteriales</taxon>
        <taxon>Bifidobacteriaceae</taxon>
        <taxon>Bifidobacterium</taxon>
    </lineage>
</organism>
<gene>
    <name evidence="2" type="ORF">BMYO_2114</name>
</gene>
<dbReference type="PROSITE" id="PS50244">
    <property type="entry name" value="S5A_REDUCTASE"/>
    <property type="match status" value="1"/>
</dbReference>
<feature type="transmembrane region" description="Helical" evidence="1">
    <location>
        <begin position="198"/>
        <end position="219"/>
    </location>
</feature>
<name>A0A261FD98_9BIFI</name>
<keyword evidence="1" id="KW-0472">Membrane</keyword>
<dbReference type="AlphaFoldDB" id="A0A261FD98"/>
<accession>A0A261FD98</accession>
<keyword evidence="1" id="KW-0812">Transmembrane</keyword>
<feature type="transmembrane region" description="Helical" evidence="1">
    <location>
        <begin position="171"/>
        <end position="192"/>
    </location>
</feature>
<evidence type="ECO:0000313" key="2">
    <source>
        <dbReference type="EMBL" id="OZG57131.1"/>
    </source>
</evidence>
<feature type="transmembrane region" description="Helical" evidence="1">
    <location>
        <begin position="51"/>
        <end position="72"/>
    </location>
</feature>
<dbReference type="Proteomes" id="UP000216871">
    <property type="component" value="Unassembled WGS sequence"/>
</dbReference>
<sequence length="263" mass="29117">MGFLVMFIVALVISAIGFRKFVWFISLGYGFSIAGIGVALLAMFAAQLTPVTAIMAVLLVIYGCRLGGYLLIREHRSASYQATMKNEIKDGSSTPFLVKILVWAACALLYACETSPVLFRLSNNATTDVVAVVGAVIMAVGIVLESVADATKNRFKQQHPKRFCDVGVFRLVRCPNYLGEVLTWTGVFVSGWTAMHGIWQWLAAVAGWACIVWIMFGGARRLEIRQTKNYDDNPEYRAYASHTPILIPFVPLYSVARFKWLVG</sequence>
<feature type="transmembrane region" description="Helical" evidence="1">
    <location>
        <begin position="131"/>
        <end position="150"/>
    </location>
</feature>
<dbReference type="RefSeq" id="WP_094668500.1">
    <property type="nucleotide sequence ID" value="NZ_MWWW01000032.1"/>
</dbReference>
<dbReference type="Gene3D" id="1.20.120.1630">
    <property type="match status" value="1"/>
</dbReference>
<protein>
    <submittedName>
        <fullName evidence="2">Steroid reductase</fullName>
    </submittedName>
</protein>
<dbReference type="EMBL" id="MWWW01000032">
    <property type="protein sequence ID" value="OZG57131.1"/>
    <property type="molecule type" value="Genomic_DNA"/>
</dbReference>
<feature type="transmembrane region" description="Helical" evidence="1">
    <location>
        <begin position="93"/>
        <end position="111"/>
    </location>
</feature>
<keyword evidence="3" id="KW-1185">Reference proteome</keyword>
<dbReference type="PANTHER" id="PTHR32251">
    <property type="entry name" value="3-OXO-5-ALPHA-STEROID 4-DEHYDROGENASE"/>
    <property type="match status" value="1"/>
</dbReference>
<dbReference type="PANTHER" id="PTHR32251:SF15">
    <property type="entry name" value="3-OXO-5-ALPHA-STEROID 4-DEHYDROGENASE (DUF1295)"/>
    <property type="match status" value="1"/>
</dbReference>
<evidence type="ECO:0000313" key="3">
    <source>
        <dbReference type="Proteomes" id="UP000216871"/>
    </source>
</evidence>
<keyword evidence="1" id="KW-1133">Transmembrane helix</keyword>
<dbReference type="GO" id="GO:0016020">
    <property type="term" value="C:membrane"/>
    <property type="evidence" value="ECO:0007669"/>
    <property type="project" value="TreeGrafter"/>
</dbReference>
<evidence type="ECO:0000256" key="1">
    <source>
        <dbReference type="SAM" id="Phobius"/>
    </source>
</evidence>
<comment type="caution">
    <text evidence="2">The sequence shown here is derived from an EMBL/GenBank/DDBJ whole genome shotgun (WGS) entry which is preliminary data.</text>
</comment>
<dbReference type="Pfam" id="PF06966">
    <property type="entry name" value="DUF1295"/>
    <property type="match status" value="1"/>
</dbReference>